<sequence>MKTKFWILLALISFAMYPLCAQDTPTKGLTLPGLNGFDVKFGGYGMLLYQYNETAPPTTPTVNHSFAPRVAFLWAEAKVTNQLRFSVMHEAVSAKMYEYWAEWMPSPAFKVRAGQYKIPFTLETPISLTVLESVNYSRTVQSLGGYGTDIIAGNQGGGRDIGIQAAGDLLPGSDHNYLHYAVGIFQGAGFNRADNNNAKDFIGTLIVEPVKGWRIAGGAYIGKYPYLGGEPSLNAAVNAKNEKRNRFALSSDYTNSRFHARAEWINGEDANIKKEGLYGTVRYFLVPDKISAFVKADNYSRNKDAKEAVTDYTVGANFHVTKTCRMQFNYQYSDFSKEWGGKDGSLVLMEFQIAF</sequence>
<organism evidence="1">
    <name type="scientific">termite gut metagenome</name>
    <dbReference type="NCBI Taxonomy" id="433724"/>
    <lineage>
        <taxon>unclassified sequences</taxon>
        <taxon>metagenomes</taxon>
        <taxon>organismal metagenomes</taxon>
    </lineage>
</organism>
<dbReference type="Pfam" id="PF07396">
    <property type="entry name" value="Porin_O_P"/>
    <property type="match status" value="1"/>
</dbReference>
<gene>
    <name evidence="1" type="ORF">EZS27_006794</name>
</gene>
<reference evidence="1" key="1">
    <citation type="submission" date="2019-03" db="EMBL/GenBank/DDBJ databases">
        <title>Single cell metagenomics reveals metabolic interactions within the superorganism composed of flagellate Streblomastix strix and complex community of Bacteroidetes bacteria on its surface.</title>
        <authorList>
            <person name="Treitli S.C."/>
            <person name="Kolisko M."/>
            <person name="Husnik F."/>
            <person name="Keeling P."/>
            <person name="Hampl V."/>
        </authorList>
    </citation>
    <scope>NUCLEOTIDE SEQUENCE</scope>
    <source>
        <strain evidence="1">STM</strain>
    </source>
</reference>
<protein>
    <recommendedName>
        <fullName evidence="2">Phosphate-selective porin O and P</fullName>
    </recommendedName>
</protein>
<evidence type="ECO:0000313" key="1">
    <source>
        <dbReference type="EMBL" id="KAA6345655.1"/>
    </source>
</evidence>
<proteinExistence type="predicted"/>
<accession>A0A5J4SKE2</accession>
<dbReference type="Gene3D" id="2.40.160.10">
    <property type="entry name" value="Porin"/>
    <property type="match status" value="1"/>
</dbReference>
<dbReference type="SUPFAM" id="SSF56935">
    <property type="entry name" value="Porins"/>
    <property type="match status" value="1"/>
</dbReference>
<comment type="caution">
    <text evidence="1">The sequence shown here is derived from an EMBL/GenBank/DDBJ whole genome shotgun (WGS) entry which is preliminary data.</text>
</comment>
<evidence type="ECO:0008006" key="2">
    <source>
        <dbReference type="Google" id="ProtNLM"/>
    </source>
</evidence>
<dbReference type="EMBL" id="SNRY01000161">
    <property type="protein sequence ID" value="KAA6345655.1"/>
    <property type="molecule type" value="Genomic_DNA"/>
</dbReference>
<name>A0A5J4SKE2_9ZZZZ</name>
<dbReference type="InterPro" id="IPR023614">
    <property type="entry name" value="Porin_dom_sf"/>
</dbReference>
<dbReference type="AlphaFoldDB" id="A0A5J4SKE2"/>
<dbReference type="InterPro" id="IPR010870">
    <property type="entry name" value="Porin_O/P"/>
</dbReference>